<dbReference type="PANTHER" id="PTHR30461">
    <property type="entry name" value="DNA-INVERTASE FROM LAMBDOID PROPHAGE"/>
    <property type="match status" value="1"/>
</dbReference>
<organism evidence="5 6">
    <name type="scientific">Natrialba swarupiae</name>
    <dbReference type="NCBI Taxonomy" id="2448032"/>
    <lineage>
        <taxon>Archaea</taxon>
        <taxon>Methanobacteriati</taxon>
        <taxon>Methanobacteriota</taxon>
        <taxon>Stenosarchaea group</taxon>
        <taxon>Halobacteria</taxon>
        <taxon>Halobacteriales</taxon>
        <taxon>Natrialbaceae</taxon>
        <taxon>Natrialba</taxon>
    </lineage>
</organism>
<gene>
    <name evidence="5" type="ORF">FYC77_16735</name>
</gene>
<evidence type="ECO:0000259" key="4">
    <source>
        <dbReference type="PROSITE" id="PS51736"/>
    </source>
</evidence>
<dbReference type="SMART" id="SM00857">
    <property type="entry name" value="Resolvase"/>
    <property type="match status" value="1"/>
</dbReference>
<feature type="domain" description="Resolvase/invertase-type recombinase catalytic" evidence="4">
    <location>
        <begin position="5"/>
        <end position="150"/>
    </location>
</feature>
<name>A0A5D5AMD7_9EURY</name>
<dbReference type="EMBL" id="VTAW01000028">
    <property type="protein sequence ID" value="TYT60872.1"/>
    <property type="molecule type" value="Genomic_DNA"/>
</dbReference>
<evidence type="ECO:0000256" key="3">
    <source>
        <dbReference type="ARBA" id="ARBA00023172"/>
    </source>
</evidence>
<evidence type="ECO:0000256" key="1">
    <source>
        <dbReference type="ARBA" id="ARBA00022908"/>
    </source>
</evidence>
<keyword evidence="2" id="KW-0238">DNA-binding</keyword>
<sequence>MSQKHIAIYARVSTSKQNNDRQFDAIRDYIGDDEFRDAVKYADVASGATSDRTDYQCLLGEIQSGTVERVVSYEISRISRRLSTAAEFIDLCVEEGVRLETVADSFPTLRGDGDMMDKMMGQMVAWLMEYEAQMIRQRVQSGVTRAIEQGKWVGRPPFGFSTDSDGYLQIEPEEYLAMQSAIEYARENPSQSVNSIARAHDVPQSTLNRVLKDDERAVLYVDGKSNDNRVTTAIDEF</sequence>
<comment type="caution">
    <text evidence="5">The sequence shown here is derived from an EMBL/GenBank/DDBJ whole genome shotgun (WGS) entry which is preliminary data.</text>
</comment>
<dbReference type="Pfam" id="PF00239">
    <property type="entry name" value="Resolvase"/>
    <property type="match status" value="1"/>
</dbReference>
<dbReference type="PROSITE" id="PS00397">
    <property type="entry name" value="RECOMBINASES_1"/>
    <property type="match status" value="1"/>
</dbReference>
<proteinExistence type="predicted"/>
<dbReference type="Proteomes" id="UP000324104">
    <property type="component" value="Unassembled WGS sequence"/>
</dbReference>
<dbReference type="PROSITE" id="PS51736">
    <property type="entry name" value="RECOMBINASES_3"/>
    <property type="match status" value="1"/>
</dbReference>
<keyword evidence="1" id="KW-0229">DNA integration</keyword>
<dbReference type="PANTHER" id="PTHR30461:SF23">
    <property type="entry name" value="DNA RECOMBINASE-RELATED"/>
    <property type="match status" value="1"/>
</dbReference>
<evidence type="ECO:0000313" key="6">
    <source>
        <dbReference type="Proteomes" id="UP000324104"/>
    </source>
</evidence>
<keyword evidence="6" id="KW-1185">Reference proteome</keyword>
<dbReference type="AlphaFoldDB" id="A0A5D5AMD7"/>
<dbReference type="InterPro" id="IPR006118">
    <property type="entry name" value="Recombinase_CS"/>
</dbReference>
<evidence type="ECO:0000313" key="5">
    <source>
        <dbReference type="EMBL" id="TYT60872.1"/>
    </source>
</evidence>
<dbReference type="InterPro" id="IPR036162">
    <property type="entry name" value="Resolvase-like_N_sf"/>
</dbReference>
<accession>A0A5D5AMD7</accession>
<dbReference type="SUPFAM" id="SSF53041">
    <property type="entry name" value="Resolvase-like"/>
    <property type="match status" value="1"/>
</dbReference>
<dbReference type="GO" id="GO:0015074">
    <property type="term" value="P:DNA integration"/>
    <property type="evidence" value="ECO:0007669"/>
    <property type="project" value="UniProtKB-KW"/>
</dbReference>
<dbReference type="GO" id="GO:0003677">
    <property type="term" value="F:DNA binding"/>
    <property type="evidence" value="ECO:0007669"/>
    <property type="project" value="UniProtKB-KW"/>
</dbReference>
<dbReference type="Gene3D" id="1.10.10.60">
    <property type="entry name" value="Homeodomain-like"/>
    <property type="match status" value="1"/>
</dbReference>
<protein>
    <submittedName>
        <fullName evidence="5">Recombinase family protein</fullName>
    </submittedName>
</protein>
<dbReference type="InterPro" id="IPR006119">
    <property type="entry name" value="Resolv_N"/>
</dbReference>
<dbReference type="InterPro" id="IPR050639">
    <property type="entry name" value="SSR_resolvase"/>
</dbReference>
<keyword evidence="3" id="KW-0233">DNA recombination</keyword>
<dbReference type="Gene3D" id="3.40.50.1390">
    <property type="entry name" value="Resolvase, N-terminal catalytic domain"/>
    <property type="match status" value="1"/>
</dbReference>
<dbReference type="RefSeq" id="WP_149082639.1">
    <property type="nucleotide sequence ID" value="NZ_VTAW01000028.1"/>
</dbReference>
<dbReference type="CDD" id="cd03768">
    <property type="entry name" value="SR_ResInv"/>
    <property type="match status" value="1"/>
</dbReference>
<dbReference type="GO" id="GO:0000150">
    <property type="term" value="F:DNA strand exchange activity"/>
    <property type="evidence" value="ECO:0007669"/>
    <property type="project" value="InterPro"/>
</dbReference>
<evidence type="ECO:0000256" key="2">
    <source>
        <dbReference type="ARBA" id="ARBA00023125"/>
    </source>
</evidence>
<reference evidence="5 6" key="1">
    <citation type="submission" date="2019-08" db="EMBL/GenBank/DDBJ databases">
        <title>Archaea genome.</title>
        <authorList>
            <person name="Kajale S."/>
            <person name="Shouche Y."/>
            <person name="Deshpande N."/>
            <person name="Sharma A."/>
        </authorList>
    </citation>
    <scope>NUCLEOTIDE SEQUENCE [LARGE SCALE GENOMIC DNA]</scope>
    <source>
        <strain evidence="5 6">ESP3B_9</strain>
    </source>
</reference>